<evidence type="ECO:0000313" key="2">
    <source>
        <dbReference type="Proteomes" id="UP000294813"/>
    </source>
</evidence>
<dbReference type="Gene3D" id="3.40.50.2000">
    <property type="entry name" value="Glycogen Phosphorylase B"/>
    <property type="match status" value="2"/>
</dbReference>
<dbReference type="OrthoDB" id="9790710at2"/>
<proteinExistence type="predicted"/>
<accession>A0A4R2RLY2</accession>
<dbReference type="GO" id="GO:0016740">
    <property type="term" value="F:transferase activity"/>
    <property type="evidence" value="ECO:0007669"/>
    <property type="project" value="UniProtKB-KW"/>
</dbReference>
<dbReference type="RefSeq" id="WP_131919151.1">
    <property type="nucleotide sequence ID" value="NZ_JAOQNU010000011.1"/>
</dbReference>
<dbReference type="Pfam" id="PF13692">
    <property type="entry name" value="Glyco_trans_1_4"/>
    <property type="match status" value="1"/>
</dbReference>
<sequence>MDELLYIGCYDCNENKIENRKVALSAVNKMNYIAKSLRDIGYRVKIVSSAITMNKKRYEARSVNLEHNIELQLLPTLPCGSVCARVLQRLTMRIQIARFLYKNTNENSKVIVYHSCGYMRIIELLKKIKKFKLILEVEEIYADVSGNERMRKSELHFFNQADAFIFPTELLNQQINKKGKPYVLIHGTYQVEAARECKFFNSKIHSDKQSQIHVVYAGTFDSRKGGAIAAAAAEHLPSNYHIHIIGFGTVEETEKMKNLISKIADKNKAMVTYDGCLSGEEYIRFIQGCDIGLSTQNPDAAFNMTSFPSKILSYLANGLRVVSIRISAIEDSAIGKELFYYENQTPLEVAEAIKRASAEKKNSRAVIKELDEKFKDEIGKILSIV</sequence>
<gene>
    <name evidence="1" type="ORF">EDD73_1115</name>
</gene>
<dbReference type="AlphaFoldDB" id="A0A4R2RLY2"/>
<evidence type="ECO:0000313" key="1">
    <source>
        <dbReference type="EMBL" id="TCP64153.1"/>
    </source>
</evidence>
<organism evidence="1 2">
    <name type="scientific">Heliophilum fasciatum</name>
    <dbReference type="NCBI Taxonomy" id="35700"/>
    <lineage>
        <taxon>Bacteria</taxon>
        <taxon>Bacillati</taxon>
        <taxon>Bacillota</taxon>
        <taxon>Clostridia</taxon>
        <taxon>Eubacteriales</taxon>
        <taxon>Heliobacteriaceae</taxon>
        <taxon>Heliophilum</taxon>
    </lineage>
</organism>
<keyword evidence="2" id="KW-1185">Reference proteome</keyword>
<protein>
    <submittedName>
        <fullName evidence="1">Glycosyl transferase family 1</fullName>
    </submittedName>
</protein>
<dbReference type="EMBL" id="SLXT01000011">
    <property type="protein sequence ID" value="TCP64153.1"/>
    <property type="molecule type" value="Genomic_DNA"/>
</dbReference>
<name>A0A4R2RLY2_9FIRM</name>
<comment type="caution">
    <text evidence="1">The sequence shown here is derived from an EMBL/GenBank/DDBJ whole genome shotgun (WGS) entry which is preliminary data.</text>
</comment>
<keyword evidence="1" id="KW-0808">Transferase</keyword>
<dbReference type="SUPFAM" id="SSF53756">
    <property type="entry name" value="UDP-Glycosyltransferase/glycogen phosphorylase"/>
    <property type="match status" value="1"/>
</dbReference>
<reference evidence="1 2" key="1">
    <citation type="submission" date="2019-03" db="EMBL/GenBank/DDBJ databases">
        <title>Genomic Encyclopedia of Type Strains, Phase IV (KMG-IV): sequencing the most valuable type-strain genomes for metagenomic binning, comparative biology and taxonomic classification.</title>
        <authorList>
            <person name="Goeker M."/>
        </authorList>
    </citation>
    <scope>NUCLEOTIDE SEQUENCE [LARGE SCALE GENOMIC DNA]</scope>
    <source>
        <strain evidence="1 2">DSM 11170</strain>
    </source>
</reference>
<dbReference type="Proteomes" id="UP000294813">
    <property type="component" value="Unassembled WGS sequence"/>
</dbReference>